<sequence>MGTIATHDFEVANFWLLDGMGVGKFVSSSTFSVGGGDWNIHLYPDGWKTTEDEDGYASVFLNFLDGPPDTRVNYRLSLLDPHLVLREEEGRGKRRIKEIRVKCGTHTFESAGGAVGSHAFVKKAKLQEFLLVDFTIRCVLTVYKTHTDDTSAIVVPRSKLSQYYFAHLLEDMECADLTISVGGELFHAHKYVLAARSDVFRAQLFGNNGEDLHTKCIKIDDMEPSVFEGLRHFIYTDSLPHSYHGDETVVVQQLLVAADRYRLKRLRLMCEQQLCSWIDVQSVAATLNLAERYRCVPLKDACLRFIACQDVLSAVMETEGFKQLMASYPLFMKEILDRVTLSNTDSSSQDQN</sequence>
<dbReference type="OrthoDB" id="682365at2759"/>
<protein>
    <recommendedName>
        <fullName evidence="7">BTB domain-containing protein</fullName>
    </recommendedName>
</protein>
<feature type="domain" description="BTB" evidence="3">
    <location>
        <begin position="175"/>
        <end position="243"/>
    </location>
</feature>
<feature type="non-terminal residue" evidence="5">
    <location>
        <position position="1"/>
    </location>
</feature>
<dbReference type="Gene3D" id="2.60.210.10">
    <property type="entry name" value="Apoptosis, Tumor Necrosis Factor Receptor Associated Protein 2, Chain A"/>
    <property type="match status" value="1"/>
</dbReference>
<dbReference type="InterPro" id="IPR056423">
    <property type="entry name" value="BACK_BPM_SPOP"/>
</dbReference>
<feature type="domain" description="MATH" evidence="4">
    <location>
        <begin position="4"/>
        <end position="142"/>
    </location>
</feature>
<evidence type="ECO:0000313" key="6">
    <source>
        <dbReference type="Proteomes" id="UP000324897"/>
    </source>
</evidence>
<dbReference type="GO" id="GO:0016567">
    <property type="term" value="P:protein ubiquitination"/>
    <property type="evidence" value="ECO:0007669"/>
    <property type="project" value="InterPro"/>
</dbReference>
<reference evidence="5 6" key="1">
    <citation type="journal article" date="2019" name="Sci. Rep.">
        <title>A high-quality genome of Eragrostis curvula grass provides insights into Poaceae evolution and supports new strategies to enhance forage quality.</title>
        <authorList>
            <person name="Carballo J."/>
            <person name="Santos B.A.C.M."/>
            <person name="Zappacosta D."/>
            <person name="Garbus I."/>
            <person name="Selva J.P."/>
            <person name="Gallo C.A."/>
            <person name="Diaz A."/>
            <person name="Albertini E."/>
            <person name="Caccamo M."/>
            <person name="Echenique V."/>
        </authorList>
    </citation>
    <scope>NUCLEOTIDE SEQUENCE [LARGE SCALE GENOMIC DNA]</scope>
    <source>
        <strain evidence="6">cv. Victoria</strain>
        <tissue evidence="5">Leaf</tissue>
    </source>
</reference>
<evidence type="ECO:0000313" key="5">
    <source>
        <dbReference type="EMBL" id="TVU49256.1"/>
    </source>
</evidence>
<evidence type="ECO:0008006" key="7">
    <source>
        <dbReference type="Google" id="ProtNLM"/>
    </source>
</evidence>
<dbReference type="Proteomes" id="UP000324897">
    <property type="component" value="Chromosome 6"/>
</dbReference>
<dbReference type="Gene3D" id="3.30.710.10">
    <property type="entry name" value="Potassium Channel Kv1.1, Chain A"/>
    <property type="match status" value="1"/>
</dbReference>
<dbReference type="SMART" id="SM00225">
    <property type="entry name" value="BTB"/>
    <property type="match status" value="1"/>
</dbReference>
<organism evidence="5 6">
    <name type="scientific">Eragrostis curvula</name>
    <name type="common">weeping love grass</name>
    <dbReference type="NCBI Taxonomy" id="38414"/>
    <lineage>
        <taxon>Eukaryota</taxon>
        <taxon>Viridiplantae</taxon>
        <taxon>Streptophyta</taxon>
        <taxon>Embryophyta</taxon>
        <taxon>Tracheophyta</taxon>
        <taxon>Spermatophyta</taxon>
        <taxon>Magnoliopsida</taxon>
        <taxon>Liliopsida</taxon>
        <taxon>Poales</taxon>
        <taxon>Poaceae</taxon>
        <taxon>PACMAD clade</taxon>
        <taxon>Chloridoideae</taxon>
        <taxon>Eragrostideae</taxon>
        <taxon>Eragrostidinae</taxon>
        <taxon>Eragrostis</taxon>
    </lineage>
</organism>
<evidence type="ECO:0000259" key="3">
    <source>
        <dbReference type="PROSITE" id="PS50097"/>
    </source>
</evidence>
<comment type="caution">
    <text evidence="5">The sequence shown here is derived from an EMBL/GenBank/DDBJ whole genome shotgun (WGS) entry which is preliminary data.</text>
</comment>
<dbReference type="AlphaFoldDB" id="A0A5J9WMT2"/>
<dbReference type="SUPFAM" id="SSF49599">
    <property type="entry name" value="TRAF domain-like"/>
    <property type="match status" value="1"/>
</dbReference>
<dbReference type="SUPFAM" id="SSF54695">
    <property type="entry name" value="POZ domain"/>
    <property type="match status" value="1"/>
</dbReference>
<dbReference type="InterPro" id="IPR002083">
    <property type="entry name" value="MATH/TRAF_dom"/>
</dbReference>
<dbReference type="Pfam" id="PF22486">
    <property type="entry name" value="MATH_2"/>
    <property type="match status" value="1"/>
</dbReference>
<proteinExistence type="inferred from homology"/>
<accession>A0A5J9WMT2</accession>
<name>A0A5J9WMT2_9POAL</name>
<dbReference type="Gramene" id="TVU49256">
    <property type="protein sequence ID" value="TVU49256"/>
    <property type="gene ID" value="EJB05_00556"/>
</dbReference>
<keyword evidence="6" id="KW-1185">Reference proteome</keyword>
<dbReference type="Pfam" id="PF24570">
    <property type="entry name" value="BACK_BPM_SPOP"/>
    <property type="match status" value="1"/>
</dbReference>
<dbReference type="InterPro" id="IPR045005">
    <property type="entry name" value="BPM1-6"/>
</dbReference>
<dbReference type="PANTHER" id="PTHR26379:SF187">
    <property type="entry name" value="OS07G0655300 PROTEIN"/>
    <property type="match status" value="1"/>
</dbReference>
<dbReference type="CDD" id="cd00121">
    <property type="entry name" value="MATH"/>
    <property type="match status" value="1"/>
</dbReference>
<comment type="similarity">
    <text evidence="2">Belongs to the Tdpoz family.</text>
</comment>
<dbReference type="PANTHER" id="PTHR26379">
    <property type="entry name" value="BTB/POZ AND MATH DOMAIN-CONTAINING PROTEIN 1"/>
    <property type="match status" value="1"/>
</dbReference>
<evidence type="ECO:0000259" key="4">
    <source>
        <dbReference type="PROSITE" id="PS50144"/>
    </source>
</evidence>
<dbReference type="PROSITE" id="PS50144">
    <property type="entry name" value="MATH"/>
    <property type="match status" value="1"/>
</dbReference>
<evidence type="ECO:0000256" key="1">
    <source>
        <dbReference type="ARBA" id="ARBA00004906"/>
    </source>
</evidence>
<dbReference type="InterPro" id="IPR000210">
    <property type="entry name" value="BTB/POZ_dom"/>
</dbReference>
<dbReference type="InterPro" id="IPR011333">
    <property type="entry name" value="SKP1/BTB/POZ_sf"/>
</dbReference>
<dbReference type="EMBL" id="RWGY01000002">
    <property type="protein sequence ID" value="TVU49256.1"/>
    <property type="molecule type" value="Genomic_DNA"/>
</dbReference>
<dbReference type="Gene3D" id="1.25.40.420">
    <property type="match status" value="1"/>
</dbReference>
<comment type="pathway">
    <text evidence="1">Protein modification; protein ubiquitination.</text>
</comment>
<evidence type="ECO:0000256" key="2">
    <source>
        <dbReference type="ARBA" id="ARBA00010846"/>
    </source>
</evidence>
<dbReference type="Pfam" id="PF00651">
    <property type="entry name" value="BTB"/>
    <property type="match status" value="1"/>
</dbReference>
<gene>
    <name evidence="5" type="ORF">EJB05_00556</name>
</gene>
<dbReference type="PROSITE" id="PS50097">
    <property type="entry name" value="BTB"/>
    <property type="match status" value="1"/>
</dbReference>
<dbReference type="InterPro" id="IPR008974">
    <property type="entry name" value="TRAF-like"/>
</dbReference>